<dbReference type="AlphaFoldDB" id="B3RMG6"/>
<dbReference type="InterPro" id="IPR048988">
    <property type="entry name" value="STAT_linker"/>
</dbReference>
<dbReference type="GO" id="GO:0006357">
    <property type="term" value="P:regulation of transcription by RNA polymerase II"/>
    <property type="evidence" value="ECO:0000318"/>
    <property type="project" value="GO_Central"/>
</dbReference>
<dbReference type="CTD" id="6750898"/>
<dbReference type="PhylomeDB" id="B3RMG6"/>
<organism evidence="3 4">
    <name type="scientific">Trichoplax adhaerens</name>
    <name type="common">Trichoplax reptans</name>
    <dbReference type="NCBI Taxonomy" id="10228"/>
    <lineage>
        <taxon>Eukaryota</taxon>
        <taxon>Metazoa</taxon>
        <taxon>Placozoa</taxon>
        <taxon>Uniplacotomia</taxon>
        <taxon>Trichoplacea</taxon>
        <taxon>Trichoplacidae</taxon>
        <taxon>Trichoplax</taxon>
    </lineage>
</organism>
<dbReference type="OrthoDB" id="19300at2759"/>
<sequence length="602" mass="69819">MEIPIRIIHFLSCIYKFLEDFAANFNEIATQQDREAVLLWFQHSSPSLYTYDSDKAKIKIWLSTVLLHAIDKISSSMIQHGEIQVLHLEAWLLEIKRDLGNHTLPAIRRCSEQIDTGEYESRDVNCDSLDEIAHFYKHYITLKIIHYQTSSLFSQYSQSEASYLQYERTHSLCDPKLILADPSLKDLFNKLVVSAVSLHQEMIHKCINQPQQEVLENIKAWKRRTRLHSDVSTFPIASTDALRAIRYRLIALMQLQDSMIELIQETTTVISTLNSYGLALELQLNFCYEYTKGLLQMKNELLRRSFFVMIQCFPAPKVDGTITCKLVLLADNYVKEVSGVAAHYIGFTDQHRDQYKILPRMQKEQYQNGDRGELLVSDIKIKLNKASRGNQSGGYVTDFRYQLGFHCNITTIKNVNITLECRTLPFVFRTGRAQNAKAQSTLAWDNYFLDDVDTIDINCLKHEEKITFAQLEEILQCEFKRRLGKPLTPANLDFLKSREIHTSYSRNEDFISWDDFHYLTKLGNKNKSCSVGEWIFTCLEVLAKPENSLLRMWQDEILIDGRLNSSILCPKQIPIADLMRYRKKHKSEILVGYDTSFPILSV</sequence>
<dbReference type="GeneID" id="6750898"/>
<dbReference type="Pfam" id="PF21354">
    <property type="entry name" value="STAT_linker"/>
    <property type="match status" value="1"/>
</dbReference>
<keyword evidence="4" id="KW-1185">Reference proteome</keyword>
<name>B3RMG6_TRIAD</name>
<dbReference type="InterPro" id="IPR001217">
    <property type="entry name" value="STAT"/>
</dbReference>
<evidence type="ECO:0000313" key="3">
    <source>
        <dbReference type="EMBL" id="EDV28360.1"/>
    </source>
</evidence>
<dbReference type="GO" id="GO:0000981">
    <property type="term" value="F:DNA-binding transcription factor activity, RNA polymerase II-specific"/>
    <property type="evidence" value="ECO:0000318"/>
    <property type="project" value="GO_Central"/>
</dbReference>
<accession>B3RMG6</accession>
<dbReference type="STRING" id="10228.B3RMG6"/>
<dbReference type="GO" id="GO:0007259">
    <property type="term" value="P:cell surface receptor signaling pathway via JAK-STAT"/>
    <property type="evidence" value="ECO:0000318"/>
    <property type="project" value="GO_Central"/>
</dbReference>
<proteinExistence type="predicted"/>
<evidence type="ECO:0000256" key="1">
    <source>
        <dbReference type="ARBA" id="ARBA00022999"/>
    </source>
</evidence>
<keyword evidence="1" id="KW-0727">SH2 domain</keyword>
<dbReference type="RefSeq" id="XP_002110194.1">
    <property type="nucleotide sequence ID" value="XM_002110158.1"/>
</dbReference>
<reference evidence="3 4" key="1">
    <citation type="journal article" date="2008" name="Nature">
        <title>The Trichoplax genome and the nature of placozoans.</title>
        <authorList>
            <person name="Srivastava M."/>
            <person name="Begovic E."/>
            <person name="Chapman J."/>
            <person name="Putnam N.H."/>
            <person name="Hellsten U."/>
            <person name="Kawashima T."/>
            <person name="Kuo A."/>
            <person name="Mitros T."/>
            <person name="Salamov A."/>
            <person name="Carpenter M.L."/>
            <person name="Signorovitch A.Y."/>
            <person name="Moreno M.A."/>
            <person name="Kamm K."/>
            <person name="Grimwood J."/>
            <person name="Schmutz J."/>
            <person name="Shapiro H."/>
            <person name="Grigoriev I.V."/>
            <person name="Buss L.W."/>
            <person name="Schierwater B."/>
            <person name="Dellaporta S.L."/>
            <person name="Rokhsar D.S."/>
        </authorList>
    </citation>
    <scope>NUCLEOTIDE SEQUENCE [LARGE SCALE GENOMIC DNA]</scope>
    <source>
        <strain evidence="3 4">Grell-BS-1999</strain>
    </source>
</reference>
<dbReference type="PANTHER" id="PTHR11801">
    <property type="entry name" value="SIGNAL TRANSDUCER AND ACTIVATOR OF TRANSCRIPTION"/>
    <property type="match status" value="1"/>
</dbReference>
<evidence type="ECO:0000259" key="2">
    <source>
        <dbReference type="Pfam" id="PF21354"/>
    </source>
</evidence>
<dbReference type="GO" id="GO:0042127">
    <property type="term" value="P:regulation of cell population proliferation"/>
    <property type="evidence" value="ECO:0000318"/>
    <property type="project" value="GO_Central"/>
</dbReference>
<dbReference type="KEGG" id="tad:TRIADDRAFT_53947"/>
<gene>
    <name evidence="3" type="ORF">TRIADDRAFT_53947</name>
</gene>
<dbReference type="HOGENOM" id="CLU_453707_0_0_1"/>
<dbReference type="InParanoid" id="B3RMG6"/>
<dbReference type="GO" id="GO:0000978">
    <property type="term" value="F:RNA polymerase II cis-regulatory region sequence-specific DNA binding"/>
    <property type="evidence" value="ECO:0000318"/>
    <property type="project" value="GO_Central"/>
</dbReference>
<dbReference type="Gene3D" id="1.10.238.10">
    <property type="entry name" value="EF-hand"/>
    <property type="match status" value="1"/>
</dbReference>
<evidence type="ECO:0000313" key="4">
    <source>
        <dbReference type="Proteomes" id="UP000009022"/>
    </source>
</evidence>
<dbReference type="InterPro" id="IPR008967">
    <property type="entry name" value="p53-like_TF_DNA-bd_sf"/>
</dbReference>
<dbReference type="GO" id="GO:0005634">
    <property type="term" value="C:nucleus"/>
    <property type="evidence" value="ECO:0000318"/>
    <property type="project" value="GO_Central"/>
</dbReference>
<dbReference type="EMBL" id="DS985242">
    <property type="protein sequence ID" value="EDV28360.1"/>
    <property type="molecule type" value="Genomic_DNA"/>
</dbReference>
<dbReference type="GO" id="GO:0005737">
    <property type="term" value="C:cytoplasm"/>
    <property type="evidence" value="ECO:0000318"/>
    <property type="project" value="GO_Central"/>
</dbReference>
<protein>
    <recommendedName>
        <fullName evidence="2">Signal transducer and activator of transcription linker domain-containing protein</fullName>
    </recommendedName>
</protein>
<dbReference type="GO" id="GO:0006952">
    <property type="term" value="P:defense response"/>
    <property type="evidence" value="ECO:0000318"/>
    <property type="project" value="GO_Central"/>
</dbReference>
<feature type="domain" description="Signal transducer and activator of transcription linker" evidence="2">
    <location>
        <begin position="463"/>
        <end position="517"/>
    </location>
</feature>
<dbReference type="Proteomes" id="UP000009022">
    <property type="component" value="Unassembled WGS sequence"/>
</dbReference>
<dbReference type="SUPFAM" id="SSF49417">
    <property type="entry name" value="p53-like transcription factors"/>
    <property type="match status" value="1"/>
</dbReference>